<accession>A0A934K562</accession>
<name>A0A934K562_9BACT</name>
<sequence>MLFLTEILGAEVIDVRQRRAGTVRDVTVRVQEPYPVVTGLVTSRRKELVIPWSSVRSFAAATREVALRSSREEVERNQADPGDVWLARDVLDKQVVDTDGRRVVRVNDLQLAESGGAMLLVGADIGFRGILRRLGIEKIAKSLARVFGRDLPMVLVSWDVVDAIAPGAGAAGTPTGTPAGDDAVRLRISGSRIAKLHPADIADIVEELGAKERRAVFETLTEEMAADTLEEMELEDQVSVIEHMDAERASDILEEMPPDEVADILTELPEDRAQQILGLMEKEGAEDVQELLAYEEDTAGGLMTTEYVAVPETLTAQECIETLRRMEPDAESIYYVFVVDPEEHLQGVLSLRDLIVAPPDKPIGEIMNRDVVTVRLEDGQKEVAAVLSKYNLLAVPVVDDEFRLQGVVTVDDALDAVLPESVKRKLPRVF</sequence>
<dbReference type="PROSITE" id="PS51371">
    <property type="entry name" value="CBS"/>
    <property type="match status" value="2"/>
</dbReference>
<dbReference type="Gene3D" id="1.25.60.10">
    <property type="entry name" value="MgtE N-terminal domain-like"/>
    <property type="match status" value="1"/>
</dbReference>
<dbReference type="InterPro" id="IPR000644">
    <property type="entry name" value="CBS_dom"/>
</dbReference>
<reference evidence="3" key="1">
    <citation type="submission" date="2020-10" db="EMBL/GenBank/DDBJ databases">
        <title>Ca. Dormibacterota MAGs.</title>
        <authorList>
            <person name="Montgomery K."/>
        </authorList>
    </citation>
    <scope>NUCLEOTIDE SEQUENCE [LARGE SCALE GENOMIC DNA]</scope>
    <source>
        <strain evidence="3">SC8812_S17_10</strain>
    </source>
</reference>
<dbReference type="SMART" id="SM00116">
    <property type="entry name" value="CBS"/>
    <property type="match status" value="2"/>
</dbReference>
<evidence type="ECO:0000313" key="3">
    <source>
        <dbReference type="EMBL" id="MBJ7600249.1"/>
    </source>
</evidence>
<feature type="domain" description="CBS" evidence="2">
    <location>
        <begin position="367"/>
        <end position="426"/>
    </location>
</feature>
<evidence type="ECO:0000259" key="2">
    <source>
        <dbReference type="PROSITE" id="PS51371"/>
    </source>
</evidence>
<evidence type="ECO:0000313" key="4">
    <source>
        <dbReference type="Proteomes" id="UP000612893"/>
    </source>
</evidence>
<keyword evidence="4" id="KW-1185">Reference proteome</keyword>
<organism evidence="3 4">
    <name type="scientific">Candidatus Nephthysia bennettiae</name>
    <dbReference type="NCBI Taxonomy" id="3127016"/>
    <lineage>
        <taxon>Bacteria</taxon>
        <taxon>Bacillati</taxon>
        <taxon>Candidatus Dormiibacterota</taxon>
        <taxon>Candidatus Dormibacteria</taxon>
        <taxon>Candidatus Dormibacterales</taxon>
        <taxon>Candidatus Dormibacteraceae</taxon>
        <taxon>Candidatus Nephthysia</taxon>
    </lineage>
</organism>
<dbReference type="InterPro" id="IPR006668">
    <property type="entry name" value="Mg_transptr_MgtE_intracell_dom"/>
</dbReference>
<dbReference type="InterPro" id="IPR046342">
    <property type="entry name" value="CBS_dom_sf"/>
</dbReference>
<dbReference type="Gene3D" id="3.10.580.10">
    <property type="entry name" value="CBS-domain"/>
    <property type="match status" value="1"/>
</dbReference>
<dbReference type="InterPro" id="IPR038076">
    <property type="entry name" value="MgtE_N_sf"/>
</dbReference>
<dbReference type="InterPro" id="IPR006669">
    <property type="entry name" value="MgtE_transporter"/>
</dbReference>
<dbReference type="Pfam" id="PF03448">
    <property type="entry name" value="MgtE_N"/>
    <property type="match status" value="1"/>
</dbReference>
<dbReference type="PANTHER" id="PTHR43773:SF1">
    <property type="entry name" value="MAGNESIUM TRANSPORTER MGTE"/>
    <property type="match status" value="1"/>
</dbReference>
<dbReference type="Proteomes" id="UP000612893">
    <property type="component" value="Unassembled WGS sequence"/>
</dbReference>
<dbReference type="EMBL" id="JAEKNR010000196">
    <property type="protein sequence ID" value="MBJ7600249.1"/>
    <property type="molecule type" value="Genomic_DNA"/>
</dbReference>
<dbReference type="CDD" id="cd04606">
    <property type="entry name" value="CBS_pair_Mg_transporter"/>
    <property type="match status" value="1"/>
</dbReference>
<keyword evidence="1" id="KW-0129">CBS domain</keyword>
<comment type="caution">
    <text evidence="3">The sequence shown here is derived from an EMBL/GenBank/DDBJ whole genome shotgun (WGS) entry which is preliminary data.</text>
</comment>
<feature type="domain" description="CBS" evidence="2">
    <location>
        <begin position="303"/>
        <end position="366"/>
    </location>
</feature>
<proteinExistence type="predicted"/>
<dbReference type="SUPFAM" id="SSF54631">
    <property type="entry name" value="CBS-domain pair"/>
    <property type="match status" value="1"/>
</dbReference>
<dbReference type="SUPFAM" id="SSF158791">
    <property type="entry name" value="MgtE N-terminal domain-like"/>
    <property type="match status" value="1"/>
</dbReference>
<evidence type="ECO:0000256" key="1">
    <source>
        <dbReference type="PROSITE-ProRule" id="PRU00703"/>
    </source>
</evidence>
<dbReference type="RefSeq" id="WP_338204008.1">
    <property type="nucleotide sequence ID" value="NZ_JAEKNR010000196.1"/>
</dbReference>
<dbReference type="SMART" id="SM00924">
    <property type="entry name" value="MgtE_N"/>
    <property type="match status" value="1"/>
</dbReference>
<protein>
    <submittedName>
        <fullName evidence="3">Magnesium transporter</fullName>
    </submittedName>
</protein>
<dbReference type="AlphaFoldDB" id="A0A934K562"/>
<dbReference type="PANTHER" id="PTHR43773">
    <property type="entry name" value="MAGNESIUM TRANSPORTER MGTE"/>
    <property type="match status" value="1"/>
</dbReference>
<dbReference type="Pfam" id="PF00571">
    <property type="entry name" value="CBS"/>
    <property type="match status" value="2"/>
</dbReference>
<gene>
    <name evidence="3" type="ORF">JF922_19520</name>
</gene>